<dbReference type="SMART" id="SM00849">
    <property type="entry name" value="Lactamase_B"/>
    <property type="match status" value="1"/>
</dbReference>
<evidence type="ECO:0000313" key="3">
    <source>
        <dbReference type="Proteomes" id="UP000186705"/>
    </source>
</evidence>
<sequence>MRIDLLCSGSKGNCCLVRSQSAQILIDCGCTKKYLLSSLEQVGARLEDTDALLVSHSHSDHIKGLKFCSSVPIYSYCDLSGCAKEDLQPFDRLQIKDLSILIIPLSHDAGNTIGFVIESATEKLVYVTDTGYIANSNKPYLKGATYYIFESNHDVEMLMSTSRPPYLKQRILSPLGHLNNEESASNLADLVDANTKEIVLAHLSQEANTHELALQTLYSTFSRKKQSLEGIEVRAAEQFKILTIGTNSK</sequence>
<dbReference type="EMBL" id="MPKA01000062">
    <property type="protein sequence ID" value="OLU46643.1"/>
    <property type="molecule type" value="Genomic_DNA"/>
</dbReference>
<dbReference type="OrthoDB" id="9781189at2"/>
<dbReference type="RefSeq" id="WP_076341292.1">
    <property type="nucleotide sequence ID" value="NZ_CAPDDE010000022.1"/>
</dbReference>
<dbReference type="PANTHER" id="PTHR47619">
    <property type="entry name" value="METALLO-HYDROLASE YYCJ-RELATED"/>
    <property type="match status" value="1"/>
</dbReference>
<evidence type="ECO:0000259" key="1">
    <source>
        <dbReference type="SMART" id="SM00849"/>
    </source>
</evidence>
<keyword evidence="3" id="KW-1185">Reference proteome</keyword>
<dbReference type="AlphaFoldDB" id="A0A1U7NMY1"/>
<dbReference type="Proteomes" id="UP000186705">
    <property type="component" value="Unassembled WGS sequence"/>
</dbReference>
<proteinExistence type="predicted"/>
<dbReference type="SUPFAM" id="SSF56281">
    <property type="entry name" value="Metallo-hydrolase/oxidoreductase"/>
    <property type="match status" value="1"/>
</dbReference>
<organism evidence="2 3">
    <name type="scientific">Dubosiella newyorkensis</name>
    <dbReference type="NCBI Taxonomy" id="1862672"/>
    <lineage>
        <taxon>Bacteria</taxon>
        <taxon>Bacillati</taxon>
        <taxon>Bacillota</taxon>
        <taxon>Erysipelotrichia</taxon>
        <taxon>Erysipelotrichales</taxon>
        <taxon>Erysipelotrichaceae</taxon>
        <taxon>Dubosiella</taxon>
    </lineage>
</organism>
<dbReference type="Pfam" id="PF12706">
    <property type="entry name" value="Lactamase_B_2"/>
    <property type="match status" value="1"/>
</dbReference>
<feature type="domain" description="Metallo-beta-lactamase" evidence="1">
    <location>
        <begin position="11"/>
        <end position="177"/>
    </location>
</feature>
<evidence type="ECO:0000313" key="2">
    <source>
        <dbReference type="EMBL" id="OLU46643.1"/>
    </source>
</evidence>
<dbReference type="InterPro" id="IPR052533">
    <property type="entry name" value="WalJ/YycJ-like"/>
</dbReference>
<dbReference type="GeneID" id="78275421"/>
<dbReference type="PANTHER" id="PTHR47619:SF1">
    <property type="entry name" value="EXODEOXYRIBONUCLEASE WALJ"/>
    <property type="match status" value="1"/>
</dbReference>
<dbReference type="InterPro" id="IPR001279">
    <property type="entry name" value="Metallo-B-lactamas"/>
</dbReference>
<gene>
    <name evidence="2" type="ORF">BO225_05610</name>
</gene>
<reference evidence="2 3" key="1">
    <citation type="submission" date="2016-11" db="EMBL/GenBank/DDBJ databases">
        <title>Description of two novel members of the family Erysipelotrichaceae: Ileibacterium lipovorans gen. nov., sp. nov. and Dubosiella newyorkensis, gen. nov., sp. nov.</title>
        <authorList>
            <person name="Cox L.M."/>
            <person name="Sohn J."/>
            <person name="Tyrrell K.L."/>
            <person name="Citron D.M."/>
            <person name="Lawson P.A."/>
            <person name="Patel N.B."/>
            <person name="Iizumi T."/>
            <person name="Perez-Perez G.I."/>
            <person name="Goldstein E.J."/>
            <person name="Blaser M.J."/>
        </authorList>
    </citation>
    <scope>NUCLEOTIDE SEQUENCE [LARGE SCALE GENOMIC DNA]</scope>
    <source>
        <strain evidence="2 3">NYU-BL-A4</strain>
    </source>
</reference>
<dbReference type="InterPro" id="IPR036866">
    <property type="entry name" value="RibonucZ/Hydroxyglut_hydro"/>
</dbReference>
<name>A0A1U7NMY1_9FIRM</name>
<comment type="caution">
    <text evidence="2">The sequence shown here is derived from an EMBL/GenBank/DDBJ whole genome shotgun (WGS) entry which is preliminary data.</text>
</comment>
<protein>
    <recommendedName>
        <fullName evidence="1">Metallo-beta-lactamase domain-containing protein</fullName>
    </recommendedName>
</protein>
<dbReference type="STRING" id="1862672.BO225_05610"/>
<dbReference type="Gene3D" id="3.60.15.10">
    <property type="entry name" value="Ribonuclease Z/Hydroxyacylglutathione hydrolase-like"/>
    <property type="match status" value="1"/>
</dbReference>
<accession>A0A1U7NMY1</accession>